<evidence type="ECO:0000256" key="1">
    <source>
        <dbReference type="ARBA" id="ARBA00022801"/>
    </source>
</evidence>
<feature type="compositionally biased region" description="Polar residues" evidence="4">
    <location>
        <begin position="931"/>
        <end position="943"/>
    </location>
</feature>
<dbReference type="GO" id="GO:0005829">
    <property type="term" value="C:cytosol"/>
    <property type="evidence" value="ECO:0007669"/>
    <property type="project" value="TreeGrafter"/>
</dbReference>
<dbReference type="GeneID" id="37271992"/>
<name>A0A316Z2S7_9BASI</name>
<keyword evidence="1" id="KW-0378">Hydrolase</keyword>
<dbReference type="EMBL" id="KZ819306">
    <property type="protein sequence ID" value="PWN95212.1"/>
    <property type="molecule type" value="Genomic_DNA"/>
</dbReference>
<feature type="region of interest" description="Disordered" evidence="4">
    <location>
        <begin position="547"/>
        <end position="568"/>
    </location>
</feature>
<dbReference type="STRING" id="58919.A0A316Z2S7"/>
<organism evidence="5 6">
    <name type="scientific">Tilletiopsis washingtonensis</name>
    <dbReference type="NCBI Taxonomy" id="58919"/>
    <lineage>
        <taxon>Eukaryota</taxon>
        <taxon>Fungi</taxon>
        <taxon>Dikarya</taxon>
        <taxon>Basidiomycota</taxon>
        <taxon>Ustilaginomycotina</taxon>
        <taxon>Exobasidiomycetes</taxon>
        <taxon>Entylomatales</taxon>
        <taxon>Entylomatales incertae sedis</taxon>
        <taxon>Tilletiopsis</taxon>
    </lineage>
</organism>
<dbReference type="AlphaFoldDB" id="A0A316Z2S7"/>
<proteinExistence type="predicted"/>
<dbReference type="GO" id="GO:0004331">
    <property type="term" value="F:fructose-2,6-bisphosphate 2-phosphatase activity"/>
    <property type="evidence" value="ECO:0007669"/>
    <property type="project" value="TreeGrafter"/>
</dbReference>
<dbReference type="SMART" id="SM00855">
    <property type="entry name" value="PGAM"/>
    <property type="match status" value="1"/>
</dbReference>
<dbReference type="Proteomes" id="UP000245946">
    <property type="component" value="Unassembled WGS sequence"/>
</dbReference>
<dbReference type="InterPro" id="IPR013745">
    <property type="entry name" value="Bit61/PRR5"/>
</dbReference>
<evidence type="ECO:0000256" key="3">
    <source>
        <dbReference type="PIRSR" id="PIRSR613078-2"/>
    </source>
</evidence>
<feature type="binding site" evidence="3">
    <location>
        <position position="72"/>
    </location>
    <ligand>
        <name>substrate</name>
    </ligand>
</feature>
<evidence type="ECO:0000256" key="4">
    <source>
        <dbReference type="SAM" id="MobiDB-lite"/>
    </source>
</evidence>
<gene>
    <name evidence="5" type="ORF">FA09DRAFT_341414</name>
</gene>
<dbReference type="Pfam" id="PF08539">
    <property type="entry name" value="HbrB"/>
    <property type="match status" value="1"/>
</dbReference>
<feature type="compositionally biased region" description="Acidic residues" evidence="4">
    <location>
        <begin position="886"/>
        <end position="895"/>
    </location>
</feature>
<dbReference type="OrthoDB" id="354304at2759"/>
<dbReference type="GO" id="GO:0043456">
    <property type="term" value="P:regulation of pentose-phosphate shunt"/>
    <property type="evidence" value="ECO:0007669"/>
    <property type="project" value="TreeGrafter"/>
</dbReference>
<feature type="active site" description="Proton donor/acceptor" evidence="2">
    <location>
        <position position="100"/>
    </location>
</feature>
<dbReference type="InterPro" id="IPR013078">
    <property type="entry name" value="His_Pase_superF_clade-1"/>
</dbReference>
<feature type="active site" description="Tele-phosphohistidine intermediate" evidence="2">
    <location>
        <position position="23"/>
    </location>
</feature>
<dbReference type="SUPFAM" id="SSF53254">
    <property type="entry name" value="Phosphoglycerate mutase-like"/>
    <property type="match status" value="1"/>
</dbReference>
<feature type="compositionally biased region" description="Low complexity" evidence="4">
    <location>
        <begin position="392"/>
        <end position="413"/>
    </location>
</feature>
<dbReference type="InterPro" id="IPR029033">
    <property type="entry name" value="His_PPase_superfam"/>
</dbReference>
<feature type="region of interest" description="Disordered" evidence="4">
    <location>
        <begin position="840"/>
        <end position="964"/>
    </location>
</feature>
<dbReference type="RefSeq" id="XP_025595491.1">
    <property type="nucleotide sequence ID" value="XM_025744448.1"/>
</dbReference>
<evidence type="ECO:0000256" key="2">
    <source>
        <dbReference type="PIRSR" id="PIRSR613078-1"/>
    </source>
</evidence>
<reference evidence="5 6" key="1">
    <citation type="journal article" date="2018" name="Mol. Biol. Evol.">
        <title>Broad Genomic Sampling Reveals a Smut Pathogenic Ancestry of the Fungal Clade Ustilaginomycotina.</title>
        <authorList>
            <person name="Kijpornyongpan T."/>
            <person name="Mondo S.J."/>
            <person name="Barry K."/>
            <person name="Sandor L."/>
            <person name="Lee J."/>
            <person name="Lipzen A."/>
            <person name="Pangilinan J."/>
            <person name="LaButti K."/>
            <person name="Hainaut M."/>
            <person name="Henrissat B."/>
            <person name="Grigoriev I.V."/>
            <person name="Spatafora J.W."/>
            <person name="Aime M.C."/>
        </authorList>
    </citation>
    <scope>NUCLEOTIDE SEQUENCE [LARGE SCALE GENOMIC DNA]</scope>
    <source>
        <strain evidence="5 6">MCA 4186</strain>
    </source>
</reference>
<feature type="binding site" evidence="3">
    <location>
        <begin position="22"/>
        <end position="29"/>
    </location>
    <ligand>
        <name>substrate</name>
    </ligand>
</feature>
<sequence length="964" mass="99878">MASTALAPAPPGLGILTVTLVRHAQSEDNANGILAGHRDAPLSALGRAQARALGKGLQWQQLQAVYSSDLKRARETAGEIVEANQTVPAPTLVHTRALREQYFGVVEGRAWSDPDWTPPLPTDSRTHKYPQGESLEEVGARMRSAARRYILPRIESLRGGAEGEADGGHVVVVAHGVAIAELLRFFMSQHDTGSSLSSLWPDPKASYTRVRLENTGCTRLELAVPLGDQASASSSAPDFDSSLASIPDASTPARPLYVRIVEQNRIDHLKALAAAAALGTPTPGVSAGATTSGDDSFGDALGLSQGGPSSMTPGGAQVNARAIGAYDVSFMVRDLERSGGQSAMLSAFGENYDRDVGGSSFAPPSASTGQTVSPAPGGSQVTFGPGFSVSEVSPSAGSAALPSSMSAGSSSVSRDTSYHHGPLTGPGAASDAWQSVCVRVLPLFNGEGLKSPIEDLNQSVQTHIARTLARSPARALDALSTDLAALVSTGAYTLNAKLQSVGYDDLRLVGRLVEIWTFFFGSVLPYIEGVFLPLQTDSVLVSLTTSSDVGQSTGASSSAGGTGGASSGAQALHSFAAGEPETPRKVPSAFQGLRTERIDVRTIALTVFRDRVVLPLYERLVTLFSSIRELEGGGTYAGAKTGPKGMAFRGQAVSVASEVGHVPSISTPGPISAGMGSDSLSPRLLQMTMVLASVLSADEAQAAIDSLFKALRLGSAAPTTERETRTTQQYRGGEPGGRENRRGWLPRSAVKHGTQAPGNAGALDDESDEWVSARAGFGFGMHQPPMASNNSLSFASRSQPMLSEDEYLTSLRSPTLASPPPQEPEHNGKTLSEQIQGGAIDLGLSDPSDDDEEAEPGSMRAAQLQGPPPVRSYSSGHALRASDADAGSDTDDGADESLATPVQQTPARAAVPYAGADASRALPRTAEHASPGSSLRAGQSTPTVGLGLPLLDGSEVERPGATAQ</sequence>
<dbReference type="PANTHER" id="PTHR46517">
    <property type="entry name" value="FRUCTOSE-2,6-BISPHOSPHATASE TIGAR"/>
    <property type="match status" value="1"/>
</dbReference>
<dbReference type="Gene3D" id="3.40.50.1240">
    <property type="entry name" value="Phosphoglycerate mutase-like"/>
    <property type="match status" value="1"/>
</dbReference>
<dbReference type="GO" id="GO:0045820">
    <property type="term" value="P:negative regulation of glycolytic process"/>
    <property type="evidence" value="ECO:0007669"/>
    <property type="project" value="TreeGrafter"/>
</dbReference>
<evidence type="ECO:0000313" key="5">
    <source>
        <dbReference type="EMBL" id="PWN95212.1"/>
    </source>
</evidence>
<feature type="compositionally biased region" description="Low complexity" evidence="4">
    <location>
        <begin position="547"/>
        <end position="559"/>
    </location>
</feature>
<evidence type="ECO:0000313" key="6">
    <source>
        <dbReference type="Proteomes" id="UP000245946"/>
    </source>
</evidence>
<dbReference type="Pfam" id="PF00300">
    <property type="entry name" value="His_Phos_1"/>
    <property type="match status" value="1"/>
</dbReference>
<dbReference type="InterPro" id="IPR051695">
    <property type="entry name" value="Phosphoglycerate_Mutase"/>
</dbReference>
<feature type="region of interest" description="Disordered" evidence="4">
    <location>
        <begin position="356"/>
        <end position="429"/>
    </location>
</feature>
<dbReference type="CDD" id="cd07067">
    <property type="entry name" value="HP_PGM_like"/>
    <property type="match status" value="1"/>
</dbReference>
<feature type="region of interest" description="Disordered" evidence="4">
    <location>
        <begin position="716"/>
        <end position="744"/>
    </location>
</feature>
<evidence type="ECO:0008006" key="7">
    <source>
        <dbReference type="Google" id="ProtNLM"/>
    </source>
</evidence>
<dbReference type="PANTHER" id="PTHR46517:SF1">
    <property type="entry name" value="FRUCTOSE-2,6-BISPHOSPHATASE TIGAR"/>
    <property type="match status" value="1"/>
</dbReference>
<protein>
    <recommendedName>
        <fullName evidence="7">Phosphoglycerate mutase-like protein</fullName>
    </recommendedName>
</protein>
<accession>A0A316Z2S7</accession>
<keyword evidence="6" id="KW-1185">Reference proteome</keyword>